<protein>
    <submittedName>
        <fullName evidence="2">Uncharacterized protein</fullName>
    </submittedName>
</protein>
<evidence type="ECO:0000256" key="1">
    <source>
        <dbReference type="SAM" id="Coils"/>
    </source>
</evidence>
<organism evidence="2">
    <name type="scientific">bioreactor metagenome</name>
    <dbReference type="NCBI Taxonomy" id="1076179"/>
    <lineage>
        <taxon>unclassified sequences</taxon>
        <taxon>metagenomes</taxon>
        <taxon>ecological metagenomes</taxon>
    </lineage>
</organism>
<proteinExistence type="predicted"/>
<keyword evidence="1" id="KW-0175">Coiled coil</keyword>
<feature type="coiled-coil region" evidence="1">
    <location>
        <begin position="96"/>
        <end position="173"/>
    </location>
</feature>
<dbReference type="EMBL" id="VSSQ01000340">
    <property type="protein sequence ID" value="MPL91818.1"/>
    <property type="molecule type" value="Genomic_DNA"/>
</dbReference>
<name>A0A644VKF5_9ZZZZ</name>
<evidence type="ECO:0000313" key="2">
    <source>
        <dbReference type="EMBL" id="MPL91818.1"/>
    </source>
</evidence>
<comment type="caution">
    <text evidence="2">The sequence shown here is derived from an EMBL/GenBank/DDBJ whole genome shotgun (WGS) entry which is preliminary data.</text>
</comment>
<sequence>MIDYCYEVMEMKLMAPAVFLLSFFLSSVLPAAGESDPFFAKIWEKALPKLEKSLEVFDRRKDLPDSSFFGEDKQSNTEKYEEMLDEVFAILIGSELQNARQEFNFLEMKIEQAGDEITVLLKERIGAPEETWNPLKKTRKKIDEKIADLREDIEGLTARKTDLKRSMREALAKMGVKVEERQLDVLLSSVSGDDVMHLLLAADSIKKINQQILSLLQGGQGSVQSARKYTGVHMVLVDLYLHANLDVLERIGTEYIPRLEEIMKTARRLGEEARQMLAKAGRDEKNRQVLEANVKANERTVHTAELYRQYLRGQENALRGASEKLKRDYFVARNTYDTVKTGSDLISLIQVSMSTLEGVFGFVVPDLALVYDQELMKEFERITERIRTGK</sequence>
<reference evidence="2" key="1">
    <citation type="submission" date="2019-08" db="EMBL/GenBank/DDBJ databases">
        <authorList>
            <person name="Kucharzyk K."/>
            <person name="Murdoch R.W."/>
            <person name="Higgins S."/>
            <person name="Loffler F."/>
        </authorList>
    </citation>
    <scope>NUCLEOTIDE SEQUENCE</scope>
</reference>
<gene>
    <name evidence="2" type="ORF">SDC9_37895</name>
</gene>
<accession>A0A644VKF5</accession>
<dbReference type="AlphaFoldDB" id="A0A644VKF5"/>